<comment type="similarity">
    <text evidence="7">Belongs to the binding-protein-dependent transport system permease family.</text>
</comment>
<keyword evidence="5 7" id="KW-1133">Transmembrane helix</keyword>
<feature type="transmembrane region" description="Helical" evidence="7">
    <location>
        <begin position="167"/>
        <end position="189"/>
    </location>
</feature>
<dbReference type="SUPFAM" id="SSF161098">
    <property type="entry name" value="MetI-like"/>
    <property type="match status" value="1"/>
</dbReference>
<evidence type="ECO:0000256" key="4">
    <source>
        <dbReference type="ARBA" id="ARBA00022692"/>
    </source>
</evidence>
<gene>
    <name evidence="9" type="ORF">ACFPJ4_10535</name>
</gene>
<keyword evidence="3" id="KW-1003">Cell membrane</keyword>
<keyword evidence="10" id="KW-1185">Reference proteome</keyword>
<dbReference type="Gene3D" id="1.10.3720.10">
    <property type="entry name" value="MetI-like"/>
    <property type="match status" value="1"/>
</dbReference>
<keyword evidence="4 7" id="KW-0812">Transmembrane</keyword>
<evidence type="ECO:0000256" key="1">
    <source>
        <dbReference type="ARBA" id="ARBA00004651"/>
    </source>
</evidence>
<evidence type="ECO:0000313" key="9">
    <source>
        <dbReference type="EMBL" id="MFC5502673.1"/>
    </source>
</evidence>
<dbReference type="RefSeq" id="WP_386740362.1">
    <property type="nucleotide sequence ID" value="NZ_JBHSMG010000002.1"/>
</dbReference>
<proteinExistence type="inferred from homology"/>
<evidence type="ECO:0000256" key="7">
    <source>
        <dbReference type="RuleBase" id="RU363032"/>
    </source>
</evidence>
<feature type="domain" description="ABC transmembrane type-1" evidence="8">
    <location>
        <begin position="103"/>
        <end position="296"/>
    </location>
</feature>
<protein>
    <submittedName>
        <fullName evidence="9">Carbohydrate ABC transporter permease</fullName>
    </submittedName>
</protein>
<dbReference type="PANTHER" id="PTHR43744:SF12">
    <property type="entry name" value="ABC TRANSPORTER PERMEASE PROTEIN MG189-RELATED"/>
    <property type="match status" value="1"/>
</dbReference>
<dbReference type="EMBL" id="JBHSMG010000002">
    <property type="protein sequence ID" value="MFC5502673.1"/>
    <property type="molecule type" value="Genomic_DNA"/>
</dbReference>
<feature type="transmembrane region" description="Helical" evidence="7">
    <location>
        <begin position="215"/>
        <end position="236"/>
    </location>
</feature>
<evidence type="ECO:0000256" key="5">
    <source>
        <dbReference type="ARBA" id="ARBA00022989"/>
    </source>
</evidence>
<evidence type="ECO:0000256" key="6">
    <source>
        <dbReference type="ARBA" id="ARBA00023136"/>
    </source>
</evidence>
<evidence type="ECO:0000313" key="10">
    <source>
        <dbReference type="Proteomes" id="UP001596039"/>
    </source>
</evidence>
<dbReference type="CDD" id="cd06261">
    <property type="entry name" value="TM_PBP2"/>
    <property type="match status" value="1"/>
</dbReference>
<feature type="transmembrane region" description="Helical" evidence="7">
    <location>
        <begin position="27"/>
        <end position="48"/>
    </location>
</feature>
<evidence type="ECO:0000256" key="3">
    <source>
        <dbReference type="ARBA" id="ARBA00022475"/>
    </source>
</evidence>
<dbReference type="Proteomes" id="UP001596039">
    <property type="component" value="Unassembled WGS sequence"/>
</dbReference>
<dbReference type="Pfam" id="PF00528">
    <property type="entry name" value="BPD_transp_1"/>
    <property type="match status" value="1"/>
</dbReference>
<evidence type="ECO:0000259" key="8">
    <source>
        <dbReference type="PROSITE" id="PS50928"/>
    </source>
</evidence>
<name>A0ABW0NTP0_9MICO</name>
<evidence type="ECO:0000256" key="2">
    <source>
        <dbReference type="ARBA" id="ARBA00022448"/>
    </source>
</evidence>
<feature type="transmembrane region" description="Helical" evidence="7">
    <location>
        <begin position="276"/>
        <end position="296"/>
    </location>
</feature>
<keyword evidence="2 7" id="KW-0813">Transport</keyword>
<dbReference type="PANTHER" id="PTHR43744">
    <property type="entry name" value="ABC TRANSPORTER PERMEASE PROTEIN MG189-RELATED-RELATED"/>
    <property type="match status" value="1"/>
</dbReference>
<feature type="transmembrane region" description="Helical" evidence="7">
    <location>
        <begin position="107"/>
        <end position="128"/>
    </location>
</feature>
<dbReference type="PROSITE" id="PS50928">
    <property type="entry name" value="ABC_TM1"/>
    <property type="match status" value="1"/>
</dbReference>
<keyword evidence="6 7" id="KW-0472">Membrane</keyword>
<reference evidence="10" key="1">
    <citation type="journal article" date="2019" name="Int. J. Syst. Evol. Microbiol.">
        <title>The Global Catalogue of Microorganisms (GCM) 10K type strain sequencing project: providing services to taxonomists for standard genome sequencing and annotation.</title>
        <authorList>
            <consortium name="The Broad Institute Genomics Platform"/>
            <consortium name="The Broad Institute Genome Sequencing Center for Infectious Disease"/>
            <person name="Wu L."/>
            <person name="Ma J."/>
        </authorList>
    </citation>
    <scope>NUCLEOTIDE SEQUENCE [LARGE SCALE GENOMIC DNA]</scope>
    <source>
        <strain evidence="10">CGMCC 4.6997</strain>
    </source>
</reference>
<dbReference type="InterPro" id="IPR000515">
    <property type="entry name" value="MetI-like"/>
</dbReference>
<sequence length="310" mass="33709">MSGTAATAAPSRPAARRSRRRPSVGRGIAWGYLVLVVLITLFPFYWMLRSALSNNFAMIADPSNPLPVGFTWGPFLRVLGLESTQEAVAQGGSGASVPLLHYVLNSVIYATVSTALIVFFSLLAAYAFSRLQWRGRELVFSFFLAALMVPGILTLLPNFVLIKDLGLLNTFAGMILPTALFSAFNIFFLRQFMLGLSTEIEEAALLDGAGKWRMLFGISLPMTNGPIITLSILGFIGQWNDYFWPLLVTSDNSVAPLTLGLAIFKQSSPQSQPDWAGLMAATLIAAAPMLVLFMVFGRRIVNSIGFTGLK</sequence>
<comment type="subcellular location">
    <subcellularLocation>
        <location evidence="1 7">Cell membrane</location>
        <topology evidence="1 7">Multi-pass membrane protein</topology>
    </subcellularLocation>
</comment>
<accession>A0ABW0NTP0</accession>
<comment type="caution">
    <text evidence="9">The sequence shown here is derived from an EMBL/GenBank/DDBJ whole genome shotgun (WGS) entry which is preliminary data.</text>
</comment>
<organism evidence="9 10">
    <name type="scientific">Lysinimonas soli</name>
    <dbReference type="NCBI Taxonomy" id="1074233"/>
    <lineage>
        <taxon>Bacteria</taxon>
        <taxon>Bacillati</taxon>
        <taxon>Actinomycetota</taxon>
        <taxon>Actinomycetes</taxon>
        <taxon>Micrococcales</taxon>
        <taxon>Microbacteriaceae</taxon>
        <taxon>Lysinimonas</taxon>
    </lineage>
</organism>
<dbReference type="InterPro" id="IPR035906">
    <property type="entry name" value="MetI-like_sf"/>
</dbReference>
<feature type="transmembrane region" description="Helical" evidence="7">
    <location>
        <begin position="140"/>
        <end position="161"/>
    </location>
</feature>